<dbReference type="EMBL" id="CP001197">
    <property type="protein sequence ID" value="ACL09490.1"/>
    <property type="molecule type" value="Genomic_DNA"/>
</dbReference>
<dbReference type="NCBIfam" id="NF045717">
    <property type="entry name" value="DVU0259_DivK"/>
    <property type="match status" value="1"/>
</dbReference>
<dbReference type="GO" id="GO:0000160">
    <property type="term" value="P:phosphorelay signal transduction system"/>
    <property type="evidence" value="ECO:0007669"/>
    <property type="project" value="InterPro"/>
</dbReference>
<evidence type="ECO:0000256" key="2">
    <source>
        <dbReference type="PROSITE-ProRule" id="PRU00169"/>
    </source>
</evidence>
<evidence type="ECO:0000256" key="3">
    <source>
        <dbReference type="SAM" id="MobiDB-lite"/>
    </source>
</evidence>
<feature type="region of interest" description="Disordered" evidence="3">
    <location>
        <begin position="101"/>
        <end position="124"/>
    </location>
</feature>
<dbReference type="STRING" id="883.DvMF_2551"/>
<dbReference type="CDD" id="cd00156">
    <property type="entry name" value="REC"/>
    <property type="match status" value="1"/>
</dbReference>
<dbReference type="PROSITE" id="PS50110">
    <property type="entry name" value="RESPONSE_REGULATORY"/>
    <property type="match status" value="2"/>
</dbReference>
<feature type="modified residue" description="4-aspartylphosphate" evidence="2">
    <location>
        <position position="52"/>
    </location>
</feature>
<dbReference type="InterPro" id="IPR054815">
    <property type="entry name" value="DVU0259-like"/>
</dbReference>
<feature type="domain" description="Response regulatory" evidence="4">
    <location>
        <begin position="3"/>
        <end position="139"/>
    </location>
</feature>
<dbReference type="Pfam" id="PF00072">
    <property type="entry name" value="Response_reg"/>
    <property type="match status" value="2"/>
</dbReference>
<dbReference type="InterPro" id="IPR001789">
    <property type="entry name" value="Sig_transdc_resp-reg_receiver"/>
</dbReference>
<dbReference type="PANTHER" id="PTHR44591:SF3">
    <property type="entry name" value="RESPONSE REGULATORY DOMAIN-CONTAINING PROTEIN"/>
    <property type="match status" value="1"/>
</dbReference>
<organism evidence="5">
    <name type="scientific">Nitratidesulfovibrio vulgaris (strain DSM 19637 / Miyazaki F)</name>
    <name type="common">Desulfovibrio vulgaris</name>
    <dbReference type="NCBI Taxonomy" id="883"/>
    <lineage>
        <taxon>Bacteria</taxon>
        <taxon>Pseudomonadati</taxon>
        <taxon>Thermodesulfobacteriota</taxon>
        <taxon>Desulfovibrionia</taxon>
        <taxon>Desulfovibrionales</taxon>
        <taxon>Desulfovibrionaceae</taxon>
        <taxon>Nitratidesulfovibrio</taxon>
    </lineage>
</organism>
<evidence type="ECO:0000259" key="4">
    <source>
        <dbReference type="PROSITE" id="PS50110"/>
    </source>
</evidence>
<dbReference type="Gene3D" id="3.40.50.2300">
    <property type="match status" value="2"/>
</dbReference>
<dbReference type="SMART" id="SM00448">
    <property type="entry name" value="REC"/>
    <property type="match status" value="2"/>
</dbReference>
<sequence length="322" mass="34849">MALVLVVDDDLSFRFFLKALFETDGHEAVAARNGAEGLETARKRRPDLVVLDVMMPGGGGLPMYRAMQADPALRSVPVIMLSGVGGASFAHGLSMCQAADRGRDGGRNGGGSTEMNEPFAYVEKPPRPDRLLELARRALNGTGNGTAGMAGQPERAEQDGTGATPDGISRKTGQATASPRAATHDAKENERMPYKILVVDDDPYIVKYMVDILSDNGYATCSASDGSEALEVLKRERPDLVTLDLEMPNEWGPRFYRKMTREDAFRDTPVIVISGLSGIHLAIRNAVASLKKPFDPNRLLEIIRDTLEKRGELAAEAPATHQ</sequence>
<protein>
    <submittedName>
        <fullName evidence="5">Response regulator receiver protein</fullName>
    </submittedName>
</protein>
<dbReference type="AlphaFoldDB" id="B8DR12"/>
<accession>B8DR12</accession>
<proteinExistence type="predicted"/>
<keyword evidence="1 2" id="KW-0597">Phosphoprotein</keyword>
<dbReference type="KEGG" id="dvm:DvMF_2551"/>
<dbReference type="HOGENOM" id="CLU_862578_0_0_7"/>
<dbReference type="InterPro" id="IPR050595">
    <property type="entry name" value="Bact_response_regulator"/>
</dbReference>
<dbReference type="eggNOG" id="COG0745">
    <property type="taxonomic scope" value="Bacteria"/>
</dbReference>
<feature type="modified residue" description="4-aspartylphosphate" evidence="2">
    <location>
        <position position="244"/>
    </location>
</feature>
<feature type="domain" description="Response regulatory" evidence="4">
    <location>
        <begin position="195"/>
        <end position="307"/>
    </location>
</feature>
<gene>
    <name evidence="5" type="ordered locus">DvMF_2551</name>
</gene>
<evidence type="ECO:0000313" key="5">
    <source>
        <dbReference type="EMBL" id="ACL09490.1"/>
    </source>
</evidence>
<dbReference type="PANTHER" id="PTHR44591">
    <property type="entry name" value="STRESS RESPONSE REGULATOR PROTEIN 1"/>
    <property type="match status" value="1"/>
</dbReference>
<feature type="region of interest" description="Disordered" evidence="3">
    <location>
        <begin position="140"/>
        <end position="188"/>
    </location>
</feature>
<dbReference type="SUPFAM" id="SSF52172">
    <property type="entry name" value="CheY-like"/>
    <property type="match status" value="2"/>
</dbReference>
<reference evidence="5" key="1">
    <citation type="submission" date="2008-10" db="EMBL/GenBank/DDBJ databases">
        <title>Complete sequence of Desulfovibrio vulgaris str. 'Miyazaki F'.</title>
        <authorList>
            <person name="Lucas S."/>
            <person name="Copeland A."/>
            <person name="Lapidus A."/>
            <person name="Glavina del Rio T."/>
            <person name="Dalin E."/>
            <person name="Tice H."/>
            <person name="Bruce D."/>
            <person name="Goodwin L."/>
            <person name="Pitluck S."/>
            <person name="Sims D."/>
            <person name="Brettin T."/>
            <person name="Detter J.C."/>
            <person name="Han C."/>
            <person name="Larimer F."/>
            <person name="Land M."/>
            <person name="Hauser L."/>
            <person name="Kyrpides N."/>
            <person name="Mikhailova N."/>
            <person name="Hazen T.C."/>
            <person name="Richardson P."/>
        </authorList>
    </citation>
    <scope>NUCLEOTIDE SEQUENCE</scope>
    <source>
        <strain evidence="5">Miyazaki F</strain>
    </source>
</reference>
<evidence type="ECO:0000256" key="1">
    <source>
        <dbReference type="ARBA" id="ARBA00022553"/>
    </source>
</evidence>
<name>B8DR12_NITV9</name>
<dbReference type="InterPro" id="IPR011006">
    <property type="entry name" value="CheY-like_superfamily"/>
</dbReference>